<comment type="similarity">
    <text evidence="2">Belongs to the glycosyltransferase 41 family. O-GlcNAc transferase subfamily.</text>
</comment>
<dbReference type="Proteomes" id="UP001165082">
    <property type="component" value="Unassembled WGS sequence"/>
</dbReference>
<evidence type="ECO:0000256" key="4">
    <source>
        <dbReference type="ARBA" id="ARBA00022676"/>
    </source>
</evidence>
<evidence type="ECO:0000256" key="2">
    <source>
        <dbReference type="ARBA" id="ARBA00005386"/>
    </source>
</evidence>
<keyword evidence="4" id="KW-0328">Glycosyltransferase</keyword>
<comment type="caution">
    <text evidence="11">The sequence shown here is derived from an EMBL/GenBank/DDBJ whole genome shotgun (WGS) entry which is preliminary data.</text>
</comment>
<evidence type="ECO:0000313" key="12">
    <source>
        <dbReference type="Proteomes" id="UP001165082"/>
    </source>
</evidence>
<feature type="repeat" description="TPR" evidence="8">
    <location>
        <begin position="306"/>
        <end position="339"/>
    </location>
</feature>
<feature type="domain" description="O-GlcNAc transferase C-terminal" evidence="10">
    <location>
        <begin position="740"/>
        <end position="923"/>
    </location>
</feature>
<sequence>MGAKKKGASRRSASGAGLDHSEAESQITGMVGQAQKLYSGGNYKDALSMCEAVYMADAYRVDNLLLIGALHFQLRNLSEAIFYNQQCIRVDPNFAEAYSNLGNALKELGDIKGAIQFYLKAIKIKPRFPDAYNNLASSHMQLGNTEDAIQTFEMALTLNPRLVDAHSNLGNLLKAQGRLEEAKKSYLEAIRIRPDFAIAWSNLAGVFNTMGERQTAIEYYKEAIRLCPEFADAHSNLGNALKEEGQASGVKELVEEAVKEYKEAIRLRPDFAIAHGNLGSCYYDQGKLNLAIKSFKHAIQLEPNFPDAYNNLGNTYRELNRLEEAINCYRTTLRLKPDHPHAYNNLGNAMKDKGLIKEAIHCYVTAARLMPRFAAAHSNLGSILKEQGKLDQSLAHYQEAINIDPMFADAYANMGNVYKDMYQLTKAIQCYSAAIKMKPDFAEAYANLGSAYRDAGQLVDSTTCYRKALQLNPSMPETFANLVHVLCYTCDWSDRKVNLQKLLDMYEKQVAADSDGLEGASVPCIQPFHALTYNLDPKTLLRVASMYADRARQNVSILEIPAFRFRHRGNGSRIKIGYVSSDFGNHPVSHLMQSVFGMHNKEQFEVFCYALNGDDQSSWRAKIQSEVEHFKDISSLQAGDVATLIHSDGVQVLFNLNGYTKGAKNEIFSLQPAPIQIGMGSYMGTSGSDYMQYMVVDDVVAPKGEEDNFTENLIFMPSTFSVNDHKQSASYALKKCEDVNREMYGISDDKFVFGCFNQTYKMTPEVFKVWVEILKEVDNSVLWLLRFPPVSEHRLLDEAAKMGLEPGRIVFSDVVPKEEHIKRCQLVDLFLDTEFCGVTTSCDVLWSGTPMISKVGEAMHQRVGGSLLKACGLEDLVCESWNDYKALAVKLAMQDRMLLGYRQTLDFGRETNDLFDTQKWVYNLEHGILQIVHQHEKGHHPRDVTCDFQQPRRPSLRGLVSTSK</sequence>
<dbReference type="Pfam" id="PF13844">
    <property type="entry name" value="Glyco_transf_41"/>
    <property type="match status" value="2"/>
</dbReference>
<dbReference type="AlphaFoldDB" id="A0A9W7EB74"/>
<dbReference type="PANTHER" id="PTHR44366:SF1">
    <property type="entry name" value="UDP-N-ACETYLGLUCOSAMINE--PEPTIDE N-ACETYLGLUCOSAMINYLTRANSFERASE 110 KDA SUBUNIT"/>
    <property type="match status" value="1"/>
</dbReference>
<dbReference type="EC" id="2.4.1.255" evidence="3"/>
<dbReference type="PROSITE" id="PS50293">
    <property type="entry name" value="TPR_REGION"/>
    <property type="match status" value="9"/>
</dbReference>
<dbReference type="Gene3D" id="3.40.50.2000">
    <property type="entry name" value="Glycogen Phosphorylase B"/>
    <property type="match status" value="1"/>
</dbReference>
<dbReference type="SUPFAM" id="SSF48452">
    <property type="entry name" value="TPR-like"/>
    <property type="match status" value="2"/>
</dbReference>
<evidence type="ECO:0000256" key="9">
    <source>
        <dbReference type="SAM" id="MobiDB-lite"/>
    </source>
</evidence>
<dbReference type="PANTHER" id="PTHR44366">
    <property type="entry name" value="UDP-N-ACETYLGLUCOSAMINE--PEPTIDE N-ACETYLGLUCOSAMINYLTRANSFERASE 110 KDA SUBUNIT"/>
    <property type="match status" value="1"/>
</dbReference>
<dbReference type="Pfam" id="PF00515">
    <property type="entry name" value="TPR_1"/>
    <property type="match status" value="1"/>
</dbReference>
<feature type="repeat" description="TPR" evidence="8">
    <location>
        <begin position="408"/>
        <end position="441"/>
    </location>
</feature>
<proteinExistence type="inferred from homology"/>
<dbReference type="OrthoDB" id="421121at2759"/>
<dbReference type="InterPro" id="IPR011990">
    <property type="entry name" value="TPR-like_helical_dom_sf"/>
</dbReference>
<evidence type="ECO:0000313" key="11">
    <source>
        <dbReference type="EMBL" id="GMH69748.1"/>
    </source>
</evidence>
<dbReference type="Pfam" id="PF13414">
    <property type="entry name" value="TPR_11"/>
    <property type="match status" value="6"/>
</dbReference>
<organism evidence="11 12">
    <name type="scientific">Triparma retinervis</name>
    <dbReference type="NCBI Taxonomy" id="2557542"/>
    <lineage>
        <taxon>Eukaryota</taxon>
        <taxon>Sar</taxon>
        <taxon>Stramenopiles</taxon>
        <taxon>Ochrophyta</taxon>
        <taxon>Bolidophyceae</taxon>
        <taxon>Parmales</taxon>
        <taxon>Triparmaceae</taxon>
        <taxon>Triparma</taxon>
    </lineage>
</organism>
<keyword evidence="7 8" id="KW-0802">TPR repeat</keyword>
<keyword evidence="6" id="KW-0677">Repeat</keyword>
<reference evidence="11" key="1">
    <citation type="submission" date="2022-07" db="EMBL/GenBank/DDBJ databases">
        <title>Genome analysis of Parmales, a sister group of diatoms, reveals the evolutionary specialization of diatoms from phago-mixotrophs to photoautotrophs.</title>
        <authorList>
            <person name="Ban H."/>
            <person name="Sato S."/>
            <person name="Yoshikawa S."/>
            <person name="Kazumasa Y."/>
            <person name="Nakamura Y."/>
            <person name="Ichinomiya M."/>
            <person name="Saitoh K."/>
            <person name="Sato N."/>
            <person name="Blanc-Mathieu R."/>
            <person name="Endo H."/>
            <person name="Kuwata A."/>
            <person name="Ogata H."/>
        </authorList>
    </citation>
    <scope>NUCLEOTIDE SEQUENCE</scope>
</reference>
<feature type="repeat" description="TPR" evidence="8">
    <location>
        <begin position="340"/>
        <end position="373"/>
    </location>
</feature>
<feature type="repeat" description="TPR" evidence="8">
    <location>
        <begin position="197"/>
        <end position="230"/>
    </location>
</feature>
<feature type="region of interest" description="Disordered" evidence="9">
    <location>
        <begin position="1"/>
        <end position="21"/>
    </location>
</feature>
<evidence type="ECO:0000256" key="3">
    <source>
        <dbReference type="ARBA" id="ARBA00011970"/>
    </source>
</evidence>
<dbReference type="EMBL" id="BRXZ01001379">
    <property type="protein sequence ID" value="GMH69748.1"/>
    <property type="molecule type" value="Genomic_DNA"/>
</dbReference>
<dbReference type="SMART" id="SM00028">
    <property type="entry name" value="TPR"/>
    <property type="match status" value="12"/>
</dbReference>
<feature type="repeat" description="TPR" evidence="8">
    <location>
        <begin position="374"/>
        <end position="407"/>
    </location>
</feature>
<feature type="repeat" description="TPR" evidence="8">
    <location>
        <begin position="163"/>
        <end position="196"/>
    </location>
</feature>
<evidence type="ECO:0000256" key="7">
    <source>
        <dbReference type="ARBA" id="ARBA00022803"/>
    </source>
</evidence>
<dbReference type="Gene3D" id="1.25.40.10">
    <property type="entry name" value="Tetratricopeptide repeat domain"/>
    <property type="match status" value="10"/>
</dbReference>
<evidence type="ECO:0000256" key="6">
    <source>
        <dbReference type="ARBA" id="ARBA00022737"/>
    </source>
</evidence>
<feature type="repeat" description="TPR" evidence="8">
    <location>
        <begin position="442"/>
        <end position="475"/>
    </location>
</feature>
<feature type="repeat" description="TPR" evidence="8">
    <location>
        <begin position="95"/>
        <end position="128"/>
    </location>
</feature>
<accession>A0A9W7EB74</accession>
<dbReference type="PROSITE" id="PS50005">
    <property type="entry name" value="TPR"/>
    <property type="match status" value="11"/>
</dbReference>
<dbReference type="Pfam" id="PF13181">
    <property type="entry name" value="TPR_8"/>
    <property type="match status" value="1"/>
</dbReference>
<dbReference type="GO" id="GO:0097363">
    <property type="term" value="F:protein O-acetylglucosaminyltransferase activity"/>
    <property type="evidence" value="ECO:0007669"/>
    <property type="project" value="UniProtKB-EC"/>
</dbReference>
<dbReference type="InterPro" id="IPR029489">
    <property type="entry name" value="OGT/SEC/SPY_C"/>
</dbReference>
<evidence type="ECO:0000256" key="8">
    <source>
        <dbReference type="PROSITE-ProRule" id="PRU00339"/>
    </source>
</evidence>
<dbReference type="InterPro" id="IPR019734">
    <property type="entry name" value="TPR_rpt"/>
</dbReference>
<feature type="domain" description="O-GlcNAc transferase C-terminal" evidence="10">
    <location>
        <begin position="490"/>
        <end position="731"/>
    </location>
</feature>
<name>A0A9W7EB74_9STRA</name>
<feature type="repeat" description="TPR" evidence="8">
    <location>
        <begin position="272"/>
        <end position="305"/>
    </location>
</feature>
<keyword evidence="5" id="KW-0808">Transferase</keyword>
<evidence type="ECO:0000259" key="10">
    <source>
        <dbReference type="Pfam" id="PF13844"/>
    </source>
</evidence>
<evidence type="ECO:0000256" key="1">
    <source>
        <dbReference type="ARBA" id="ARBA00004922"/>
    </source>
</evidence>
<feature type="repeat" description="TPR" evidence="8">
    <location>
        <begin position="61"/>
        <end position="94"/>
    </location>
</feature>
<protein>
    <recommendedName>
        <fullName evidence="3">protein O-GlcNAc transferase</fullName>
        <ecNumber evidence="3">2.4.1.255</ecNumber>
    </recommendedName>
</protein>
<keyword evidence="12" id="KW-1185">Reference proteome</keyword>
<dbReference type="GO" id="GO:0006493">
    <property type="term" value="P:protein O-linked glycosylation"/>
    <property type="evidence" value="ECO:0007669"/>
    <property type="project" value="InterPro"/>
</dbReference>
<comment type="pathway">
    <text evidence="1">Protein modification; protein glycosylation.</text>
</comment>
<feature type="repeat" description="TPR" evidence="8">
    <location>
        <begin position="129"/>
        <end position="162"/>
    </location>
</feature>
<dbReference type="InterPro" id="IPR037919">
    <property type="entry name" value="OGT"/>
</dbReference>
<dbReference type="Gene3D" id="3.40.50.11380">
    <property type="match status" value="1"/>
</dbReference>
<gene>
    <name evidence="11" type="ORF">TrRE_jg5877</name>
</gene>
<evidence type="ECO:0000256" key="5">
    <source>
        <dbReference type="ARBA" id="ARBA00022679"/>
    </source>
</evidence>